<evidence type="ECO:0000256" key="2">
    <source>
        <dbReference type="ARBA" id="ARBA00008420"/>
    </source>
</evidence>
<comment type="pathway">
    <text evidence="1">Carbohydrate acid metabolism.</text>
</comment>
<keyword evidence="5 9" id="KW-0547">Nucleotide-binding</keyword>
<comment type="caution">
    <text evidence="10">The sequence shown here is derived from an EMBL/GenBank/DDBJ whole genome shotgun (WGS) entry which is preliminary data.</text>
</comment>
<organism evidence="10 11">
    <name type="scientific">Plesiocystis pacifica SIR-1</name>
    <dbReference type="NCBI Taxonomy" id="391625"/>
    <lineage>
        <taxon>Bacteria</taxon>
        <taxon>Pseudomonadati</taxon>
        <taxon>Myxococcota</taxon>
        <taxon>Polyangia</taxon>
        <taxon>Nannocystales</taxon>
        <taxon>Nannocystaceae</taxon>
        <taxon>Plesiocystis</taxon>
    </lineage>
</organism>
<sequence length="185" mass="20166">MDDAATKLSARPLLLVVMGVSGSGKSTLARALAERLELALFEADDFHSAAAVARMRSGLPLTNEWREPWMDALCQHLSRTRASVPRRVLAWSGLQRDHRARILELGEPTLFLHLVGPPALVASRMAAREHFFPASLLDSQYAALDPTAGEANVVELDIGVPVERLCAVAVEHVRMWQPPKAADGC</sequence>
<keyword evidence="7 9" id="KW-0067">ATP-binding</keyword>
<dbReference type="EC" id="2.7.1.12" evidence="3 9"/>
<dbReference type="GO" id="GO:0005524">
    <property type="term" value="F:ATP binding"/>
    <property type="evidence" value="ECO:0007669"/>
    <property type="project" value="UniProtKB-KW"/>
</dbReference>
<evidence type="ECO:0000256" key="8">
    <source>
        <dbReference type="ARBA" id="ARBA00048090"/>
    </source>
</evidence>
<evidence type="ECO:0000256" key="5">
    <source>
        <dbReference type="ARBA" id="ARBA00022741"/>
    </source>
</evidence>
<name>A6GGX1_9BACT</name>
<dbReference type="Gene3D" id="3.40.50.300">
    <property type="entry name" value="P-loop containing nucleotide triphosphate hydrolases"/>
    <property type="match status" value="1"/>
</dbReference>
<gene>
    <name evidence="10" type="ORF">PPSIR1_20029</name>
</gene>
<dbReference type="GO" id="GO:0005737">
    <property type="term" value="C:cytoplasm"/>
    <property type="evidence" value="ECO:0007669"/>
    <property type="project" value="TreeGrafter"/>
</dbReference>
<dbReference type="PANTHER" id="PTHR43442">
    <property type="entry name" value="GLUCONOKINASE-RELATED"/>
    <property type="match status" value="1"/>
</dbReference>
<dbReference type="RefSeq" id="WP_006975959.1">
    <property type="nucleotide sequence ID" value="NZ_ABCS01000112.1"/>
</dbReference>
<evidence type="ECO:0000313" key="10">
    <source>
        <dbReference type="EMBL" id="EDM74856.1"/>
    </source>
</evidence>
<dbReference type="EMBL" id="ABCS01000112">
    <property type="protein sequence ID" value="EDM74856.1"/>
    <property type="molecule type" value="Genomic_DNA"/>
</dbReference>
<dbReference type="Proteomes" id="UP000005801">
    <property type="component" value="Unassembled WGS sequence"/>
</dbReference>
<dbReference type="STRING" id="391625.PPSIR1_20029"/>
<dbReference type="AlphaFoldDB" id="A6GGX1"/>
<evidence type="ECO:0000256" key="9">
    <source>
        <dbReference type="RuleBase" id="RU363066"/>
    </source>
</evidence>
<evidence type="ECO:0000256" key="6">
    <source>
        <dbReference type="ARBA" id="ARBA00022777"/>
    </source>
</evidence>
<reference evidence="10 11" key="1">
    <citation type="submission" date="2007-06" db="EMBL/GenBank/DDBJ databases">
        <authorList>
            <person name="Shimkets L."/>
            <person name="Ferriera S."/>
            <person name="Johnson J."/>
            <person name="Kravitz S."/>
            <person name="Beeson K."/>
            <person name="Sutton G."/>
            <person name="Rogers Y.-H."/>
            <person name="Friedman R."/>
            <person name="Frazier M."/>
            <person name="Venter J.C."/>
        </authorList>
    </citation>
    <scope>NUCLEOTIDE SEQUENCE [LARGE SCALE GENOMIC DNA]</scope>
    <source>
        <strain evidence="10 11">SIR-1</strain>
    </source>
</reference>
<dbReference type="CDD" id="cd02021">
    <property type="entry name" value="GntK"/>
    <property type="match status" value="1"/>
</dbReference>
<dbReference type="OrthoDB" id="9800332at2"/>
<dbReference type="NCBIfam" id="TIGR01313">
    <property type="entry name" value="therm_gnt_kin"/>
    <property type="match status" value="1"/>
</dbReference>
<dbReference type="GO" id="GO:0046316">
    <property type="term" value="F:gluconokinase activity"/>
    <property type="evidence" value="ECO:0007669"/>
    <property type="project" value="UniProtKB-EC"/>
</dbReference>
<protein>
    <recommendedName>
        <fullName evidence="3 9">Gluconokinase</fullName>
        <ecNumber evidence="3 9">2.7.1.12</ecNumber>
    </recommendedName>
</protein>
<dbReference type="InterPro" id="IPR027417">
    <property type="entry name" value="P-loop_NTPase"/>
</dbReference>
<evidence type="ECO:0000313" key="11">
    <source>
        <dbReference type="Proteomes" id="UP000005801"/>
    </source>
</evidence>
<proteinExistence type="inferred from homology"/>
<dbReference type="Pfam" id="PF13671">
    <property type="entry name" value="AAA_33"/>
    <property type="match status" value="1"/>
</dbReference>
<keyword evidence="11" id="KW-1185">Reference proteome</keyword>
<dbReference type="InterPro" id="IPR006001">
    <property type="entry name" value="Therm_gnt_kin"/>
</dbReference>
<evidence type="ECO:0000256" key="4">
    <source>
        <dbReference type="ARBA" id="ARBA00022679"/>
    </source>
</evidence>
<evidence type="ECO:0000256" key="3">
    <source>
        <dbReference type="ARBA" id="ARBA00012054"/>
    </source>
</evidence>
<comment type="catalytic activity">
    <reaction evidence="8 9">
        <text>D-gluconate + ATP = 6-phospho-D-gluconate + ADP + H(+)</text>
        <dbReference type="Rhea" id="RHEA:19433"/>
        <dbReference type="ChEBI" id="CHEBI:15378"/>
        <dbReference type="ChEBI" id="CHEBI:18391"/>
        <dbReference type="ChEBI" id="CHEBI:30616"/>
        <dbReference type="ChEBI" id="CHEBI:58759"/>
        <dbReference type="ChEBI" id="CHEBI:456216"/>
        <dbReference type="EC" id="2.7.1.12"/>
    </reaction>
</comment>
<dbReference type="GO" id="GO:0005975">
    <property type="term" value="P:carbohydrate metabolic process"/>
    <property type="evidence" value="ECO:0007669"/>
    <property type="project" value="InterPro"/>
</dbReference>
<accession>A6GGX1</accession>
<dbReference type="SUPFAM" id="SSF52540">
    <property type="entry name" value="P-loop containing nucleoside triphosphate hydrolases"/>
    <property type="match status" value="1"/>
</dbReference>
<dbReference type="eggNOG" id="COG3265">
    <property type="taxonomic scope" value="Bacteria"/>
</dbReference>
<evidence type="ECO:0000256" key="7">
    <source>
        <dbReference type="ARBA" id="ARBA00022840"/>
    </source>
</evidence>
<keyword evidence="4 9" id="KW-0808">Transferase</keyword>
<dbReference type="PANTHER" id="PTHR43442:SF3">
    <property type="entry name" value="GLUCONOKINASE-RELATED"/>
    <property type="match status" value="1"/>
</dbReference>
<keyword evidence="6 9" id="KW-0418">Kinase</keyword>
<comment type="similarity">
    <text evidence="2 9">Belongs to the gluconokinase GntK/GntV family.</text>
</comment>
<evidence type="ECO:0000256" key="1">
    <source>
        <dbReference type="ARBA" id="ARBA00004761"/>
    </source>
</evidence>